<feature type="compositionally biased region" description="Pro residues" evidence="1">
    <location>
        <begin position="98"/>
        <end position="110"/>
    </location>
</feature>
<dbReference type="GO" id="GO:0005886">
    <property type="term" value="C:plasma membrane"/>
    <property type="evidence" value="ECO:0007669"/>
    <property type="project" value="TreeGrafter"/>
</dbReference>
<evidence type="ECO:0000256" key="1">
    <source>
        <dbReference type="SAM" id="MobiDB-lite"/>
    </source>
</evidence>
<feature type="domain" description="SPX" evidence="3">
    <location>
        <begin position="1"/>
        <end position="300"/>
    </location>
</feature>
<reference evidence="4 5" key="1">
    <citation type="journal article" date="2015" name="Fungal Genet. Biol.">
        <title>Evolution of novel wood decay mechanisms in Agaricales revealed by the genome sequences of Fistulina hepatica and Cylindrobasidium torrendii.</title>
        <authorList>
            <person name="Floudas D."/>
            <person name="Held B.W."/>
            <person name="Riley R."/>
            <person name="Nagy L.G."/>
            <person name="Koehler G."/>
            <person name="Ransdell A.S."/>
            <person name="Younus H."/>
            <person name="Chow J."/>
            <person name="Chiniquy J."/>
            <person name="Lipzen A."/>
            <person name="Tritt A."/>
            <person name="Sun H."/>
            <person name="Haridas S."/>
            <person name="LaButti K."/>
            <person name="Ohm R.A."/>
            <person name="Kues U."/>
            <person name="Blanchette R.A."/>
            <person name="Grigoriev I.V."/>
            <person name="Minto R.E."/>
            <person name="Hibbett D.S."/>
        </authorList>
    </citation>
    <scope>NUCLEOTIDE SEQUENCE [LARGE SCALE GENOMIC DNA]</scope>
    <source>
        <strain evidence="4 5">FP15055 ss-10</strain>
    </source>
</reference>
<keyword evidence="5" id="KW-1185">Reference proteome</keyword>
<feature type="transmembrane region" description="Helical" evidence="2">
    <location>
        <begin position="388"/>
        <end position="413"/>
    </location>
</feature>
<keyword evidence="2" id="KW-0812">Transmembrane</keyword>
<keyword evidence="2" id="KW-0472">Membrane</keyword>
<accession>A0A0D7BKI2</accession>
<keyword evidence="2" id="KW-1133">Transmembrane helix</keyword>
<dbReference type="GO" id="GO:0000822">
    <property type="term" value="F:inositol hexakisphosphate binding"/>
    <property type="evidence" value="ECO:0007669"/>
    <property type="project" value="TreeGrafter"/>
</dbReference>
<dbReference type="EMBL" id="KN880464">
    <property type="protein sequence ID" value="KIY70705.1"/>
    <property type="molecule type" value="Genomic_DNA"/>
</dbReference>
<dbReference type="PANTHER" id="PTHR10783">
    <property type="entry name" value="XENOTROPIC AND POLYTROPIC RETROVIRUS RECEPTOR 1-RELATED"/>
    <property type="match status" value="1"/>
</dbReference>
<dbReference type="GO" id="GO:0006817">
    <property type="term" value="P:phosphate ion transport"/>
    <property type="evidence" value="ECO:0007669"/>
    <property type="project" value="TreeGrafter"/>
</dbReference>
<evidence type="ECO:0000313" key="5">
    <source>
        <dbReference type="Proteomes" id="UP000054007"/>
    </source>
</evidence>
<gene>
    <name evidence="4" type="ORF">CYLTODRAFT_171908</name>
</gene>
<evidence type="ECO:0000313" key="4">
    <source>
        <dbReference type="EMBL" id="KIY70705.1"/>
    </source>
</evidence>
<dbReference type="InterPro" id="IPR004331">
    <property type="entry name" value="SPX_dom"/>
</dbReference>
<proteinExistence type="predicted"/>
<dbReference type="AlphaFoldDB" id="A0A0D7BKI2"/>
<dbReference type="Proteomes" id="UP000054007">
    <property type="component" value="Unassembled WGS sequence"/>
</dbReference>
<organism evidence="4 5">
    <name type="scientific">Cylindrobasidium torrendii FP15055 ss-10</name>
    <dbReference type="NCBI Taxonomy" id="1314674"/>
    <lineage>
        <taxon>Eukaryota</taxon>
        <taxon>Fungi</taxon>
        <taxon>Dikarya</taxon>
        <taxon>Basidiomycota</taxon>
        <taxon>Agaricomycotina</taxon>
        <taxon>Agaricomycetes</taxon>
        <taxon>Agaricomycetidae</taxon>
        <taxon>Agaricales</taxon>
        <taxon>Marasmiineae</taxon>
        <taxon>Physalacriaceae</taxon>
        <taxon>Cylindrobasidium</taxon>
    </lineage>
</organism>
<dbReference type="STRING" id="1314674.A0A0D7BKI2"/>
<name>A0A0D7BKI2_9AGAR</name>
<dbReference type="OrthoDB" id="9970435at2759"/>
<dbReference type="PROSITE" id="PS51382">
    <property type="entry name" value="SPX"/>
    <property type="match status" value="1"/>
</dbReference>
<evidence type="ECO:0000259" key="3">
    <source>
        <dbReference type="PROSITE" id="PS51382"/>
    </source>
</evidence>
<feature type="transmembrane region" description="Helical" evidence="2">
    <location>
        <begin position="357"/>
        <end position="376"/>
    </location>
</feature>
<dbReference type="GO" id="GO:0016036">
    <property type="term" value="P:cellular response to phosphate starvation"/>
    <property type="evidence" value="ECO:0007669"/>
    <property type="project" value="TreeGrafter"/>
</dbReference>
<feature type="compositionally biased region" description="Low complexity" evidence="1">
    <location>
        <begin position="54"/>
        <end position="71"/>
    </location>
</feature>
<sequence length="440" mass="50008">MKFARYLQETQTPEWKKAYIDYRGLKKRLTAIRRRQEGIDQENANTSPDDIVESPRSSLSSSDPVPAAPASLKRFDSGSTIQSLHKPLSFENNGNPSSRPPPSTTGPAPPASSRSRFMKLNRRTSLFRGNARNPFPGNFSLQDAKASLTSHEQAFVDALDTELDKIDSFYLTRMREMEQRQQLLSEQLTELAYHKELYSDWKHKTRGIETFLGIPKTSKLPKQKERAKDQTFAANAARFGNLDPEDYANAKKKLKKAVTEHYRVLEMLHNYRVLNLTGFRKALKKFEKTTKIPLMNPYMTECVERAPFAIDRAVKGMMSEIESVFVLQFTGGNRKAAMKNLRGGLAHQTFHFETTSAGLMIGLAIPAFVAGIYLSFREDVREDYPGWGALLYVYGILFVPVLFSLLVATNLIVWSNSRVNYVFIFGTCPARWIQDAKFTF</sequence>
<protein>
    <submittedName>
        <fullName evidence="4">SPX-domain-containing protein</fullName>
    </submittedName>
</protein>
<dbReference type="PANTHER" id="PTHR10783:SF103">
    <property type="entry name" value="SOLUTE CARRIER FAMILY 53 MEMBER 1"/>
    <property type="match status" value="1"/>
</dbReference>
<dbReference type="CDD" id="cd14475">
    <property type="entry name" value="SPX_SYG1_like"/>
    <property type="match status" value="1"/>
</dbReference>
<evidence type="ECO:0000256" key="2">
    <source>
        <dbReference type="SAM" id="Phobius"/>
    </source>
</evidence>
<feature type="region of interest" description="Disordered" evidence="1">
    <location>
        <begin position="35"/>
        <end position="117"/>
    </location>
</feature>
<dbReference type="GO" id="GO:0005794">
    <property type="term" value="C:Golgi apparatus"/>
    <property type="evidence" value="ECO:0007669"/>
    <property type="project" value="TreeGrafter"/>
</dbReference>
<dbReference type="Pfam" id="PF03105">
    <property type="entry name" value="SPX"/>
    <property type="match status" value="2"/>
</dbReference>